<accession>A0A5J5IL43</accession>
<comment type="caution">
    <text evidence="1">The sequence shown here is derived from an EMBL/GenBank/DDBJ whole genome shotgun (WGS) entry which is preliminary data.</text>
</comment>
<keyword evidence="2" id="KW-1185">Reference proteome</keyword>
<evidence type="ECO:0000313" key="2">
    <source>
        <dbReference type="Proteomes" id="UP000326903"/>
    </source>
</evidence>
<evidence type="ECO:0000313" key="1">
    <source>
        <dbReference type="EMBL" id="KAA9041730.1"/>
    </source>
</evidence>
<dbReference type="AlphaFoldDB" id="A0A5J5IL43"/>
<dbReference type="RefSeq" id="WP_150413850.1">
    <property type="nucleotide sequence ID" value="NZ_VYQF01000001.1"/>
</dbReference>
<name>A0A5J5IL43_9BACT</name>
<proteinExistence type="predicted"/>
<sequence length="100" mass="11348">MCYHLKTNFGGTEAVIDDNCGVSKFYSIADILADGLKVKFINQVDDADTLDWDFKYKKHFLTLHYSIFNGVSILPHNTKGIAKENKAVIEVARFLEKNAY</sequence>
<organism evidence="1 2">
    <name type="scientific">Ginsengibacter hankyongi</name>
    <dbReference type="NCBI Taxonomy" id="2607284"/>
    <lineage>
        <taxon>Bacteria</taxon>
        <taxon>Pseudomonadati</taxon>
        <taxon>Bacteroidota</taxon>
        <taxon>Chitinophagia</taxon>
        <taxon>Chitinophagales</taxon>
        <taxon>Chitinophagaceae</taxon>
        <taxon>Ginsengibacter</taxon>
    </lineage>
</organism>
<protein>
    <submittedName>
        <fullName evidence="1">Uncharacterized protein</fullName>
    </submittedName>
</protein>
<reference evidence="1 2" key="1">
    <citation type="submission" date="2019-09" db="EMBL/GenBank/DDBJ databases">
        <title>Draft genome sequence of Ginsengibacter sp. BR5-29.</title>
        <authorList>
            <person name="Im W.-T."/>
        </authorList>
    </citation>
    <scope>NUCLEOTIDE SEQUENCE [LARGE SCALE GENOMIC DNA]</scope>
    <source>
        <strain evidence="1 2">BR5-29</strain>
    </source>
</reference>
<dbReference type="EMBL" id="VYQF01000001">
    <property type="protein sequence ID" value="KAA9041730.1"/>
    <property type="molecule type" value="Genomic_DNA"/>
</dbReference>
<dbReference type="Proteomes" id="UP000326903">
    <property type="component" value="Unassembled WGS sequence"/>
</dbReference>
<gene>
    <name evidence="1" type="ORF">FW778_06840</name>
</gene>